<comment type="caution">
    <text evidence="2">The sequence shown here is derived from an EMBL/GenBank/DDBJ whole genome shotgun (WGS) entry which is preliminary data.</text>
</comment>
<keyword evidence="1" id="KW-0472">Membrane</keyword>
<name>A0A0G1VID6_9BACT</name>
<keyword evidence="1" id="KW-0812">Transmembrane</keyword>
<sequence>MEIKLHTLKSMFLKYLLVMVGIWSFMTRDAHAYLDPGTGSYFVQILIATLAGGGYLLVSSWDRLKKFLSGLTGQKKNSPSKKNEGRK</sequence>
<evidence type="ECO:0000313" key="2">
    <source>
        <dbReference type="EMBL" id="KKW06196.1"/>
    </source>
</evidence>
<feature type="transmembrane region" description="Helical" evidence="1">
    <location>
        <begin position="40"/>
        <end position="58"/>
    </location>
</feature>
<reference evidence="2 3" key="1">
    <citation type="journal article" date="2015" name="Nature">
        <title>rRNA introns, odd ribosomes, and small enigmatic genomes across a large radiation of phyla.</title>
        <authorList>
            <person name="Brown C.T."/>
            <person name="Hug L.A."/>
            <person name="Thomas B.C."/>
            <person name="Sharon I."/>
            <person name="Castelle C.J."/>
            <person name="Singh A."/>
            <person name="Wilkins M.J."/>
            <person name="Williams K.H."/>
            <person name="Banfield J.F."/>
        </authorList>
    </citation>
    <scope>NUCLEOTIDE SEQUENCE [LARGE SCALE GENOMIC DNA]</scope>
</reference>
<dbReference type="EMBL" id="LCPW01000002">
    <property type="protein sequence ID" value="KKW06196.1"/>
    <property type="molecule type" value="Genomic_DNA"/>
</dbReference>
<evidence type="ECO:0000256" key="1">
    <source>
        <dbReference type="SAM" id="Phobius"/>
    </source>
</evidence>
<accession>A0A0G1VID6</accession>
<protein>
    <submittedName>
        <fullName evidence="2">Uncharacterized protein</fullName>
    </submittedName>
</protein>
<dbReference type="AlphaFoldDB" id="A0A0G1VID6"/>
<organism evidence="2 3">
    <name type="scientific">candidate division CPR1 bacterium GW2011_GWC1_49_13</name>
    <dbReference type="NCBI Taxonomy" id="1618342"/>
    <lineage>
        <taxon>Bacteria</taxon>
        <taxon>candidate division CPR1</taxon>
    </lineage>
</organism>
<evidence type="ECO:0000313" key="3">
    <source>
        <dbReference type="Proteomes" id="UP000034119"/>
    </source>
</evidence>
<dbReference type="Proteomes" id="UP000034119">
    <property type="component" value="Unassembled WGS sequence"/>
</dbReference>
<feature type="transmembrane region" description="Helical" evidence="1">
    <location>
        <begin position="12"/>
        <end position="34"/>
    </location>
</feature>
<proteinExistence type="predicted"/>
<keyword evidence="1" id="KW-1133">Transmembrane helix</keyword>
<gene>
    <name evidence="2" type="ORF">UY40_C0002G0046</name>
</gene>
<dbReference type="STRING" id="1618342.UY40_C0002G0046"/>